<keyword evidence="1" id="KW-1185">Reference proteome</keyword>
<organism evidence="1 2">
    <name type="scientific">Parascaris univalens</name>
    <name type="common">Nematode worm</name>
    <dbReference type="NCBI Taxonomy" id="6257"/>
    <lineage>
        <taxon>Eukaryota</taxon>
        <taxon>Metazoa</taxon>
        <taxon>Ecdysozoa</taxon>
        <taxon>Nematoda</taxon>
        <taxon>Chromadorea</taxon>
        <taxon>Rhabditida</taxon>
        <taxon>Spirurina</taxon>
        <taxon>Ascaridomorpha</taxon>
        <taxon>Ascaridoidea</taxon>
        <taxon>Ascarididae</taxon>
        <taxon>Parascaris</taxon>
    </lineage>
</organism>
<reference evidence="2" key="1">
    <citation type="submission" date="2022-11" db="UniProtKB">
        <authorList>
            <consortium name="WormBaseParasite"/>
        </authorList>
    </citation>
    <scope>IDENTIFICATION</scope>
</reference>
<dbReference type="WBParaSite" id="PgR035X_g025_t03">
    <property type="protein sequence ID" value="PgR035X_g025_t03"/>
    <property type="gene ID" value="PgR035X_g025"/>
</dbReference>
<sequence>MEIDATRGACSLPKRLLSKKKEGGLLNELCYQCLLKLYKRLQLGTASVNRLSWLRPVVRVTVGIDLAKRSAHRRRNAVLVVVEKAECVVDRSARSVSR</sequence>
<proteinExistence type="predicted"/>
<dbReference type="AlphaFoldDB" id="A0A915BD85"/>
<accession>A0A915BD85</accession>
<evidence type="ECO:0000313" key="2">
    <source>
        <dbReference type="WBParaSite" id="PgR035X_g025_t03"/>
    </source>
</evidence>
<dbReference type="Proteomes" id="UP000887569">
    <property type="component" value="Unplaced"/>
</dbReference>
<name>A0A915BD85_PARUN</name>
<evidence type="ECO:0000313" key="1">
    <source>
        <dbReference type="Proteomes" id="UP000887569"/>
    </source>
</evidence>
<protein>
    <submittedName>
        <fullName evidence="2">Uncharacterized protein</fullName>
    </submittedName>
</protein>